<evidence type="ECO:0000313" key="9">
    <source>
        <dbReference type="Proteomes" id="UP000414233"/>
    </source>
</evidence>
<evidence type="ECO:0000256" key="4">
    <source>
        <dbReference type="ARBA" id="ARBA00023125"/>
    </source>
</evidence>
<keyword evidence="4 8" id="KW-0238">DNA-binding</keyword>
<dbReference type="GO" id="GO:0003700">
    <property type="term" value="F:DNA-binding transcription factor activity"/>
    <property type="evidence" value="ECO:0007669"/>
    <property type="project" value="InterPro"/>
</dbReference>
<dbReference type="InterPro" id="IPR015421">
    <property type="entry name" value="PyrdxlP-dep_Trfase_major"/>
</dbReference>
<evidence type="ECO:0000256" key="1">
    <source>
        <dbReference type="ARBA" id="ARBA00005384"/>
    </source>
</evidence>
<dbReference type="Pfam" id="PF00155">
    <property type="entry name" value="Aminotran_1_2"/>
    <property type="match status" value="1"/>
</dbReference>
<dbReference type="SUPFAM" id="SSF53383">
    <property type="entry name" value="PLP-dependent transferases"/>
    <property type="match status" value="1"/>
</dbReference>
<evidence type="ECO:0000256" key="2">
    <source>
        <dbReference type="ARBA" id="ARBA00022898"/>
    </source>
</evidence>
<feature type="region of interest" description="Disordered" evidence="6">
    <location>
        <begin position="109"/>
        <end position="168"/>
    </location>
</feature>
<feature type="domain" description="HTH gntR-type" evidence="7">
    <location>
        <begin position="36"/>
        <end position="103"/>
    </location>
</feature>
<dbReference type="OrthoDB" id="9804020at2"/>
<dbReference type="GO" id="GO:0030170">
    <property type="term" value="F:pyridoxal phosphate binding"/>
    <property type="evidence" value="ECO:0007669"/>
    <property type="project" value="InterPro"/>
</dbReference>
<dbReference type="InterPro" id="IPR015424">
    <property type="entry name" value="PyrdxlP-dep_Trfase"/>
</dbReference>
<dbReference type="PROSITE" id="PS50949">
    <property type="entry name" value="HTH_GNTR"/>
    <property type="match status" value="1"/>
</dbReference>
<comment type="similarity">
    <text evidence="1">In the C-terminal section; belongs to the class-I pyridoxal-phosphate-dependent aminotransferase family.</text>
</comment>
<dbReference type="GO" id="GO:0003677">
    <property type="term" value="F:DNA binding"/>
    <property type="evidence" value="ECO:0007669"/>
    <property type="project" value="UniProtKB-KW"/>
</dbReference>
<dbReference type="InterPro" id="IPR036390">
    <property type="entry name" value="WH_DNA-bd_sf"/>
</dbReference>
<dbReference type="Gene3D" id="1.10.10.10">
    <property type="entry name" value="Winged helix-like DNA-binding domain superfamily/Winged helix DNA-binding domain"/>
    <property type="match status" value="1"/>
</dbReference>
<keyword evidence="9" id="KW-1185">Reference proteome</keyword>
<evidence type="ECO:0000256" key="5">
    <source>
        <dbReference type="ARBA" id="ARBA00023163"/>
    </source>
</evidence>
<dbReference type="Pfam" id="PF00392">
    <property type="entry name" value="GntR"/>
    <property type="match status" value="1"/>
</dbReference>
<dbReference type="AlphaFoldDB" id="A0A5E4XDH4"/>
<organism evidence="8 9">
    <name type="scientific">Pandoraea terrae</name>
    <dbReference type="NCBI Taxonomy" id="1537710"/>
    <lineage>
        <taxon>Bacteria</taxon>
        <taxon>Pseudomonadati</taxon>
        <taxon>Pseudomonadota</taxon>
        <taxon>Betaproteobacteria</taxon>
        <taxon>Burkholderiales</taxon>
        <taxon>Burkholderiaceae</taxon>
        <taxon>Pandoraea</taxon>
    </lineage>
</organism>
<reference evidence="8 9" key="1">
    <citation type="submission" date="2019-08" db="EMBL/GenBank/DDBJ databases">
        <authorList>
            <person name="Peeters C."/>
        </authorList>
    </citation>
    <scope>NUCLEOTIDE SEQUENCE [LARGE SCALE GENOMIC DNA]</scope>
    <source>
        <strain evidence="8 9">LMG 30175</strain>
    </source>
</reference>
<dbReference type="CDD" id="cd07377">
    <property type="entry name" value="WHTH_GntR"/>
    <property type="match status" value="1"/>
</dbReference>
<dbReference type="InterPro" id="IPR051446">
    <property type="entry name" value="HTH_trans_reg/aminotransferase"/>
</dbReference>
<dbReference type="EMBL" id="CABPRZ010000017">
    <property type="protein sequence ID" value="VVE34336.1"/>
    <property type="molecule type" value="Genomic_DNA"/>
</dbReference>
<dbReference type="Proteomes" id="UP000414233">
    <property type="component" value="Unassembled WGS sequence"/>
</dbReference>
<gene>
    <name evidence="8" type="ORF">PTE30175_03721</name>
</gene>
<keyword evidence="5" id="KW-0804">Transcription</keyword>
<dbReference type="PANTHER" id="PTHR46577:SF1">
    <property type="entry name" value="HTH-TYPE TRANSCRIPTIONAL REGULATORY PROTEIN GABR"/>
    <property type="match status" value="1"/>
</dbReference>
<protein>
    <submittedName>
        <fullName evidence="8">DNA-binding protein</fullName>
    </submittedName>
</protein>
<dbReference type="SMART" id="SM00345">
    <property type="entry name" value="HTH_GNTR"/>
    <property type="match status" value="1"/>
</dbReference>
<accession>A0A5E4XDH4</accession>
<dbReference type="SUPFAM" id="SSF46785">
    <property type="entry name" value="Winged helix' DNA-binding domain"/>
    <property type="match status" value="1"/>
</dbReference>
<dbReference type="CDD" id="cd00609">
    <property type="entry name" value="AAT_like"/>
    <property type="match status" value="1"/>
</dbReference>
<dbReference type="Gene3D" id="3.40.640.10">
    <property type="entry name" value="Type I PLP-dependent aspartate aminotransferase-like (Major domain)"/>
    <property type="match status" value="1"/>
</dbReference>
<dbReference type="InterPro" id="IPR036388">
    <property type="entry name" value="WH-like_DNA-bd_sf"/>
</dbReference>
<dbReference type="PRINTS" id="PR00035">
    <property type="entry name" value="HTHGNTR"/>
</dbReference>
<dbReference type="PANTHER" id="PTHR46577">
    <property type="entry name" value="HTH-TYPE TRANSCRIPTIONAL REGULATORY PROTEIN GABR"/>
    <property type="match status" value="1"/>
</dbReference>
<keyword evidence="3" id="KW-0805">Transcription regulation</keyword>
<dbReference type="RefSeq" id="WP_150698539.1">
    <property type="nucleotide sequence ID" value="NZ_CABPRZ010000017.1"/>
</dbReference>
<name>A0A5E4XDH4_9BURK</name>
<proteinExistence type="inferred from homology"/>
<evidence type="ECO:0000256" key="6">
    <source>
        <dbReference type="SAM" id="MobiDB-lite"/>
    </source>
</evidence>
<evidence type="ECO:0000256" key="3">
    <source>
        <dbReference type="ARBA" id="ARBA00023015"/>
    </source>
</evidence>
<dbReference type="InterPro" id="IPR004839">
    <property type="entry name" value="Aminotransferase_I/II_large"/>
</dbReference>
<dbReference type="InterPro" id="IPR000524">
    <property type="entry name" value="Tscrpt_reg_HTH_GntR"/>
</dbReference>
<sequence length="557" mass="59765">MTVLRSRAAASPSPGGPDDVSALLFSPLAAQTGRGNSLQKQLLGRMKRAILDGRLPAGARLPSSRTLADELSVSRNTVSIVYEQLAAEGFVVAHRQGTRVAALSIKPHRAGSAHGAQANGVRAPDQPNGDRAADRARGPIEAAKAGESPARSLDDAPRDGAANDMAGRVSRRVARLPASYRAARADETPPAFTPGVPALTQFPAGAWRRTLDRVMRSAPARVYGYGDPAGEPALREAIAEHLRISRGVRCDGAQVVVTEGAQEALMLCVRLLVDPGDTVWLEDPGYRGAKTAFHAGDLRLVPLRVDDEGVTVPPGLWDTAPPRLVYTTPSHQYPLGAVLSAARRLDMIAHARRCGAWLIEDDYDSEFRHQGEPIAAMQGLVPDAPVLYVGTFSKTMFPALRIGFLVLPPALAERAGGAMGELLRGGHRFEQLALAEFIRNGQFARHLGRMRRLYRERQIALREALARHLDPAYAVIGERCGLHLTVRLAPSYCDIDIVAAAQREGMNPRALSSFALAPRPEDNGLVIGYGDTDAVRIEPLVRRLAELVADAGRAAPA</sequence>
<evidence type="ECO:0000259" key="7">
    <source>
        <dbReference type="PROSITE" id="PS50949"/>
    </source>
</evidence>
<keyword evidence="2" id="KW-0663">Pyridoxal phosphate</keyword>
<evidence type="ECO:0000313" key="8">
    <source>
        <dbReference type="EMBL" id="VVE34336.1"/>
    </source>
</evidence>